<keyword evidence="1" id="KW-0175">Coiled coil</keyword>
<name>A0AAE3UDM1_9BACT</name>
<organism evidence="2 3">
    <name type="scientific">Xanthocytophaga agilis</name>
    <dbReference type="NCBI Taxonomy" id="3048010"/>
    <lineage>
        <taxon>Bacteria</taxon>
        <taxon>Pseudomonadati</taxon>
        <taxon>Bacteroidota</taxon>
        <taxon>Cytophagia</taxon>
        <taxon>Cytophagales</taxon>
        <taxon>Rhodocytophagaceae</taxon>
        <taxon>Xanthocytophaga</taxon>
    </lineage>
</organism>
<keyword evidence="3" id="KW-1185">Reference proteome</keyword>
<protein>
    <submittedName>
        <fullName evidence="2">Uncharacterized protein</fullName>
    </submittedName>
</protein>
<dbReference type="EMBL" id="JASJOU010000002">
    <property type="protein sequence ID" value="MDJ1500491.1"/>
    <property type="molecule type" value="Genomic_DNA"/>
</dbReference>
<evidence type="ECO:0000313" key="3">
    <source>
        <dbReference type="Proteomes" id="UP001232063"/>
    </source>
</evidence>
<sequence length="129" mass="14483">MKQLSDRSRKLKTDFVRAQARLLNVVQELEDELDRIGKKPGMEALLEKKDNQAQTIVDFINHSEAIIDELYQEIAMISGLAKGYAAINAIQEQMLANPPKVTKQDWIEAGIIPPTKDDFTDKTNTTSPA</sequence>
<dbReference type="AlphaFoldDB" id="A0AAE3UDM1"/>
<dbReference type="RefSeq" id="WP_314510021.1">
    <property type="nucleotide sequence ID" value="NZ_JASJOU010000002.1"/>
</dbReference>
<evidence type="ECO:0000313" key="2">
    <source>
        <dbReference type="EMBL" id="MDJ1500491.1"/>
    </source>
</evidence>
<comment type="caution">
    <text evidence="2">The sequence shown here is derived from an EMBL/GenBank/DDBJ whole genome shotgun (WGS) entry which is preliminary data.</text>
</comment>
<proteinExistence type="predicted"/>
<accession>A0AAE3UDM1</accession>
<reference evidence="2" key="1">
    <citation type="submission" date="2023-05" db="EMBL/GenBank/DDBJ databases">
        <authorList>
            <person name="Zhang X."/>
        </authorList>
    </citation>
    <scope>NUCLEOTIDE SEQUENCE</scope>
    <source>
        <strain evidence="2">BD1B2-1</strain>
    </source>
</reference>
<dbReference type="Proteomes" id="UP001232063">
    <property type="component" value="Unassembled WGS sequence"/>
</dbReference>
<evidence type="ECO:0000256" key="1">
    <source>
        <dbReference type="SAM" id="Coils"/>
    </source>
</evidence>
<gene>
    <name evidence="2" type="ORF">QNI22_07540</name>
</gene>
<feature type="coiled-coil region" evidence="1">
    <location>
        <begin position="1"/>
        <end position="39"/>
    </location>
</feature>